<feature type="compositionally biased region" description="Basic and acidic residues" evidence="1">
    <location>
        <begin position="266"/>
        <end position="301"/>
    </location>
</feature>
<evidence type="ECO:0000313" key="3">
    <source>
        <dbReference type="EMBL" id="MTW13861.1"/>
    </source>
</evidence>
<dbReference type="EMBL" id="WNKX01000028">
    <property type="protein sequence ID" value="MTW13861.1"/>
    <property type="molecule type" value="Genomic_DNA"/>
</dbReference>
<feature type="compositionally biased region" description="Basic and acidic residues" evidence="1">
    <location>
        <begin position="214"/>
        <end position="228"/>
    </location>
</feature>
<dbReference type="Proteomes" id="UP000472320">
    <property type="component" value="Unassembled WGS sequence"/>
</dbReference>
<protein>
    <recommendedName>
        <fullName evidence="5">DUF3300 domain-containing protein</fullName>
    </recommendedName>
</protein>
<evidence type="ECO:0008006" key="5">
    <source>
        <dbReference type="Google" id="ProtNLM"/>
    </source>
</evidence>
<proteinExistence type="predicted"/>
<dbReference type="PROSITE" id="PS51257">
    <property type="entry name" value="PROKAR_LIPOPROTEIN"/>
    <property type="match status" value="1"/>
</dbReference>
<gene>
    <name evidence="3" type="ORF">GM658_24925</name>
</gene>
<sequence>MRKLVTSIALAAFACVPALGNASVNISIDVVQYPVLQRVPGYPVYYAPHLHANYFFYDGLYWVYADGVWYSSPWYDGPWDLVAVDSVPLFVLRVPVRYYVAPPPMFTSWVMSAPPRWDSVWGPGWAHRHRNWQRWNRAAVPAPAPLPVYQQRFTRANYPNEVQRRELVQQHYRYAPHDPQTRQRWPAQVAAGANRPAERTAPAHQSQPQSARPTEPRYGDRRQMDRAEAPPFQHAPSREARPAPHERPPMRTDAPRNEAFMNPGHAEQREAARNARPEHGGRPDKADRPEKDEGHEPGRRH</sequence>
<accession>A0A6L6QP11</accession>
<comment type="caution">
    <text evidence="3">The sequence shown here is derived from an EMBL/GenBank/DDBJ whole genome shotgun (WGS) entry which is preliminary data.</text>
</comment>
<evidence type="ECO:0000313" key="4">
    <source>
        <dbReference type="Proteomes" id="UP000472320"/>
    </source>
</evidence>
<dbReference type="RefSeq" id="WP_155456774.1">
    <property type="nucleotide sequence ID" value="NZ_WNKX01000028.1"/>
</dbReference>
<dbReference type="AlphaFoldDB" id="A0A6L6QP11"/>
<organism evidence="3 4">
    <name type="scientific">Massilia eburnea</name>
    <dbReference type="NCBI Taxonomy" id="1776165"/>
    <lineage>
        <taxon>Bacteria</taxon>
        <taxon>Pseudomonadati</taxon>
        <taxon>Pseudomonadota</taxon>
        <taxon>Betaproteobacteria</taxon>
        <taxon>Burkholderiales</taxon>
        <taxon>Oxalobacteraceae</taxon>
        <taxon>Telluria group</taxon>
        <taxon>Massilia</taxon>
    </lineage>
</organism>
<feature type="compositionally biased region" description="Basic and acidic residues" evidence="1">
    <location>
        <begin position="236"/>
        <end position="256"/>
    </location>
</feature>
<evidence type="ECO:0000256" key="2">
    <source>
        <dbReference type="SAM" id="SignalP"/>
    </source>
</evidence>
<keyword evidence="4" id="KW-1185">Reference proteome</keyword>
<reference evidence="3 4" key="1">
    <citation type="submission" date="2019-11" db="EMBL/GenBank/DDBJ databases">
        <title>Type strains purchased from KCTC, JCM and DSMZ.</title>
        <authorList>
            <person name="Lu H."/>
        </authorList>
    </citation>
    <scope>NUCLEOTIDE SEQUENCE [LARGE SCALE GENOMIC DNA]</scope>
    <source>
        <strain evidence="3 4">JCM 31587</strain>
    </source>
</reference>
<feature type="compositionally biased region" description="Polar residues" evidence="1">
    <location>
        <begin position="203"/>
        <end position="212"/>
    </location>
</feature>
<dbReference type="OrthoDB" id="5397182at2"/>
<feature type="region of interest" description="Disordered" evidence="1">
    <location>
        <begin position="176"/>
        <end position="301"/>
    </location>
</feature>
<evidence type="ECO:0000256" key="1">
    <source>
        <dbReference type="SAM" id="MobiDB-lite"/>
    </source>
</evidence>
<name>A0A6L6QP11_9BURK</name>
<feature type="signal peptide" evidence="2">
    <location>
        <begin position="1"/>
        <end position="22"/>
    </location>
</feature>
<keyword evidence="2" id="KW-0732">Signal</keyword>
<feature type="chain" id="PRO_5026910328" description="DUF3300 domain-containing protein" evidence="2">
    <location>
        <begin position="23"/>
        <end position="301"/>
    </location>
</feature>